<dbReference type="Proteomes" id="UP000006228">
    <property type="component" value="Unassembled WGS sequence"/>
</dbReference>
<protein>
    <submittedName>
        <fullName evidence="1">Uncharacterized protein</fullName>
    </submittedName>
</protein>
<gene>
    <name evidence="1" type="ORF">VISI1226_10049</name>
</gene>
<name>E8M878_PHOS4</name>
<evidence type="ECO:0000313" key="2">
    <source>
        <dbReference type="Proteomes" id="UP000006228"/>
    </source>
</evidence>
<sequence length="33" mass="3847">MAKAFFLLDEINWIKKAELDQNLIEFGSAKSYL</sequence>
<reference evidence="1 2" key="1">
    <citation type="journal article" date="2012" name="Int. J. Syst. Evol. Microbiol.">
        <title>Vibrio caribbeanicus sp. nov., isolated from the marine sponge Scleritoderma cyanea.</title>
        <authorList>
            <person name="Hoffmann M."/>
            <person name="Monday S.R."/>
            <person name="Allard M.W."/>
            <person name="Strain E.A."/>
            <person name="Whittaker P."/>
            <person name="Naum M."/>
            <person name="McCarthy P.J."/>
            <person name="Lopez J.V."/>
            <person name="Fischer M."/>
            <person name="Brown E.W."/>
        </authorList>
    </citation>
    <scope>NUCLEOTIDE SEQUENCE [LARGE SCALE GENOMIC DNA]</scope>
    <source>
        <strain evidence="2">DSMZ 21326</strain>
    </source>
</reference>
<organism evidence="1 2">
    <name type="scientific">Vibrio sinaloensis DSM 21326</name>
    <dbReference type="NCBI Taxonomy" id="945550"/>
    <lineage>
        <taxon>Bacteria</taxon>
        <taxon>Pseudomonadati</taxon>
        <taxon>Pseudomonadota</taxon>
        <taxon>Gammaproteobacteria</taxon>
        <taxon>Vibrionales</taxon>
        <taxon>Vibrionaceae</taxon>
        <taxon>Vibrio</taxon>
        <taxon>Vibrio oreintalis group</taxon>
    </lineage>
</organism>
<proteinExistence type="predicted"/>
<comment type="caution">
    <text evidence="1">The sequence shown here is derived from an EMBL/GenBank/DDBJ whole genome shotgun (WGS) entry which is preliminary data.</text>
</comment>
<evidence type="ECO:0000313" key="1">
    <source>
        <dbReference type="EMBL" id="EGA69770.1"/>
    </source>
</evidence>
<dbReference type="AlphaFoldDB" id="E8M878"/>
<accession>E8M878</accession>
<dbReference type="EMBL" id="AEVT01000073">
    <property type="protein sequence ID" value="EGA69770.1"/>
    <property type="molecule type" value="Genomic_DNA"/>
</dbReference>